<gene>
    <name evidence="1" type="ORF">GO499_15700</name>
</gene>
<reference evidence="1 2" key="1">
    <citation type="submission" date="2019-12" db="EMBL/GenBank/DDBJ databases">
        <title>Complete genome sequence of Algicella marina strain 9Alg 56(T) isolated from the red alga Tichocarpus crinitus.</title>
        <authorList>
            <person name="Kim S.-G."/>
            <person name="Nedashkovskaya O.I."/>
        </authorList>
    </citation>
    <scope>NUCLEOTIDE SEQUENCE [LARGE SCALE GENOMIC DNA]</scope>
    <source>
        <strain evidence="1 2">9Alg 56</strain>
    </source>
</reference>
<evidence type="ECO:0000313" key="2">
    <source>
        <dbReference type="Proteomes" id="UP000464495"/>
    </source>
</evidence>
<organism evidence="1 2">
    <name type="scientific">Algicella marina</name>
    <dbReference type="NCBI Taxonomy" id="2683284"/>
    <lineage>
        <taxon>Bacteria</taxon>
        <taxon>Pseudomonadati</taxon>
        <taxon>Pseudomonadota</taxon>
        <taxon>Alphaproteobacteria</taxon>
        <taxon>Rhodobacterales</taxon>
        <taxon>Paracoccaceae</taxon>
        <taxon>Algicella</taxon>
    </lineage>
</organism>
<dbReference type="EMBL" id="CP046620">
    <property type="protein sequence ID" value="QHQ36513.1"/>
    <property type="molecule type" value="Genomic_DNA"/>
</dbReference>
<keyword evidence="2" id="KW-1185">Reference proteome</keyword>
<dbReference type="Proteomes" id="UP000464495">
    <property type="component" value="Chromosome"/>
</dbReference>
<evidence type="ECO:0000313" key="1">
    <source>
        <dbReference type="EMBL" id="QHQ36513.1"/>
    </source>
</evidence>
<name>A0A6P1T492_9RHOB</name>
<proteinExistence type="predicted"/>
<dbReference type="RefSeq" id="WP_161863059.1">
    <property type="nucleotide sequence ID" value="NZ_CP046620.1"/>
</dbReference>
<dbReference type="AlphaFoldDB" id="A0A6P1T492"/>
<sequence>MPDTTTLRLAIAALVLLPLTLFRRVMPATNTGKPARTGEPVDARIVSLVRTLQEAEDGARKAKSAKPDYDDLEAMVNGARNA</sequence>
<dbReference type="KEGG" id="amaq:GO499_15700"/>
<accession>A0A6P1T492</accession>
<protein>
    <submittedName>
        <fullName evidence="1">Uncharacterized protein</fullName>
    </submittedName>
</protein>